<dbReference type="RefSeq" id="WP_170201478.1">
    <property type="nucleotide sequence ID" value="NZ_RJKE01000001.1"/>
</dbReference>
<dbReference type="AlphaFoldDB" id="A0A3N1CYZ7"/>
<keyword evidence="2" id="KW-1185">Reference proteome</keyword>
<comment type="caution">
    <text evidence="1">The sequence shown here is derived from an EMBL/GenBank/DDBJ whole genome shotgun (WGS) entry which is preliminary data.</text>
</comment>
<evidence type="ECO:0000313" key="1">
    <source>
        <dbReference type="EMBL" id="ROO86497.1"/>
    </source>
</evidence>
<evidence type="ECO:0000313" key="2">
    <source>
        <dbReference type="Proteomes" id="UP000272400"/>
    </source>
</evidence>
<proteinExistence type="predicted"/>
<gene>
    <name evidence="1" type="ORF">EDD29_4069</name>
</gene>
<dbReference type="Proteomes" id="UP000272400">
    <property type="component" value="Unassembled WGS sequence"/>
</dbReference>
<sequence>MRSERALGRALTVIESGSGLSAGIAGIGRSMRQGRASPVRMRGPA</sequence>
<name>A0A3N1CYZ7_9ACTN</name>
<accession>A0A3N1CYZ7</accession>
<organism evidence="1 2">
    <name type="scientific">Actinocorallia herbida</name>
    <dbReference type="NCBI Taxonomy" id="58109"/>
    <lineage>
        <taxon>Bacteria</taxon>
        <taxon>Bacillati</taxon>
        <taxon>Actinomycetota</taxon>
        <taxon>Actinomycetes</taxon>
        <taxon>Streptosporangiales</taxon>
        <taxon>Thermomonosporaceae</taxon>
        <taxon>Actinocorallia</taxon>
    </lineage>
</organism>
<protein>
    <submittedName>
        <fullName evidence="1">Uncharacterized protein</fullName>
    </submittedName>
</protein>
<reference evidence="1 2" key="1">
    <citation type="submission" date="2018-11" db="EMBL/GenBank/DDBJ databases">
        <title>Sequencing the genomes of 1000 actinobacteria strains.</title>
        <authorList>
            <person name="Klenk H.-P."/>
        </authorList>
    </citation>
    <scope>NUCLEOTIDE SEQUENCE [LARGE SCALE GENOMIC DNA]</scope>
    <source>
        <strain evidence="1 2">DSM 44254</strain>
    </source>
</reference>
<dbReference type="EMBL" id="RJKE01000001">
    <property type="protein sequence ID" value="ROO86497.1"/>
    <property type="molecule type" value="Genomic_DNA"/>
</dbReference>